<dbReference type="InterPro" id="IPR036388">
    <property type="entry name" value="WH-like_DNA-bd_sf"/>
</dbReference>
<dbReference type="PROSITE" id="PS51000">
    <property type="entry name" value="HTH_DEOR_2"/>
    <property type="match status" value="1"/>
</dbReference>
<dbReference type="PRINTS" id="PR00037">
    <property type="entry name" value="HTHLACR"/>
</dbReference>
<dbReference type="InterPro" id="IPR036390">
    <property type="entry name" value="WH_DNA-bd_sf"/>
</dbReference>
<dbReference type="STRING" id="1437875.CFRA_08010"/>
<dbReference type="EMBL" id="CP009247">
    <property type="protein sequence ID" value="APT89210.1"/>
    <property type="molecule type" value="Genomic_DNA"/>
</dbReference>
<dbReference type="InterPro" id="IPR018356">
    <property type="entry name" value="Tscrpt_reg_HTH_DeoR_CS"/>
</dbReference>
<dbReference type="Proteomes" id="UP000185434">
    <property type="component" value="Chromosome"/>
</dbReference>
<dbReference type="SUPFAM" id="SSF46785">
    <property type="entry name" value="Winged helix' DNA-binding domain"/>
    <property type="match status" value="1"/>
</dbReference>
<evidence type="ECO:0000259" key="4">
    <source>
        <dbReference type="PROSITE" id="PS51000"/>
    </source>
</evidence>
<dbReference type="SUPFAM" id="SSF100950">
    <property type="entry name" value="NagB/RpiA/CoA transferase-like"/>
    <property type="match status" value="1"/>
</dbReference>
<evidence type="ECO:0000256" key="1">
    <source>
        <dbReference type="ARBA" id="ARBA00023015"/>
    </source>
</evidence>
<dbReference type="SMART" id="SM00420">
    <property type="entry name" value="HTH_DEOR"/>
    <property type="match status" value="1"/>
</dbReference>
<dbReference type="RefSeq" id="WP_245797525.1">
    <property type="nucleotide sequence ID" value="NZ_CP009247.1"/>
</dbReference>
<gene>
    <name evidence="5" type="ORF">CFRA_08010</name>
</gene>
<evidence type="ECO:0000313" key="5">
    <source>
        <dbReference type="EMBL" id="APT89210.1"/>
    </source>
</evidence>
<dbReference type="SMART" id="SM01134">
    <property type="entry name" value="DeoRC"/>
    <property type="match status" value="1"/>
</dbReference>
<evidence type="ECO:0000256" key="2">
    <source>
        <dbReference type="ARBA" id="ARBA00023125"/>
    </source>
</evidence>
<keyword evidence="3" id="KW-0804">Transcription</keyword>
<protein>
    <recommendedName>
        <fullName evidence="4">HTH deoR-type domain-containing protein</fullName>
    </recommendedName>
</protein>
<dbReference type="InterPro" id="IPR001034">
    <property type="entry name" value="DeoR_HTH"/>
</dbReference>
<dbReference type="AlphaFoldDB" id="A0A1L7CTQ1"/>
<dbReference type="GO" id="GO:0003700">
    <property type="term" value="F:DNA-binding transcription factor activity"/>
    <property type="evidence" value="ECO:0007669"/>
    <property type="project" value="InterPro"/>
</dbReference>
<dbReference type="PANTHER" id="PTHR30363">
    <property type="entry name" value="HTH-TYPE TRANSCRIPTIONAL REGULATOR SRLR-RELATED"/>
    <property type="match status" value="1"/>
</dbReference>
<dbReference type="InterPro" id="IPR037171">
    <property type="entry name" value="NagB/RpiA_transferase-like"/>
</dbReference>
<dbReference type="GO" id="GO:0003677">
    <property type="term" value="F:DNA binding"/>
    <property type="evidence" value="ECO:0007669"/>
    <property type="project" value="UniProtKB-KW"/>
</dbReference>
<keyword evidence="2" id="KW-0238">DNA-binding</keyword>
<dbReference type="Pfam" id="PF08220">
    <property type="entry name" value="HTH_DeoR"/>
    <property type="match status" value="1"/>
</dbReference>
<evidence type="ECO:0000313" key="6">
    <source>
        <dbReference type="Proteomes" id="UP000185434"/>
    </source>
</evidence>
<dbReference type="PANTHER" id="PTHR30363:SF44">
    <property type="entry name" value="AGA OPERON TRANSCRIPTIONAL REPRESSOR-RELATED"/>
    <property type="match status" value="1"/>
</dbReference>
<dbReference type="Pfam" id="PF00455">
    <property type="entry name" value="DeoRC"/>
    <property type="match status" value="1"/>
</dbReference>
<organism evidence="5 6">
    <name type="scientific">Corynebacterium frankenforstense DSM 45800</name>
    <dbReference type="NCBI Taxonomy" id="1437875"/>
    <lineage>
        <taxon>Bacteria</taxon>
        <taxon>Bacillati</taxon>
        <taxon>Actinomycetota</taxon>
        <taxon>Actinomycetes</taxon>
        <taxon>Mycobacteriales</taxon>
        <taxon>Corynebacteriaceae</taxon>
        <taxon>Corynebacterium</taxon>
    </lineage>
</organism>
<reference evidence="5 6" key="1">
    <citation type="submission" date="2014-08" db="EMBL/GenBank/DDBJ databases">
        <title>Complete genome sequence of Corynebacterium frankenforstense ST18(T) (=DSM 45800(T)), isolated from raw cow milk.</title>
        <authorList>
            <person name="Ruckert C."/>
            <person name="Albersmeier A."/>
            <person name="Winkler A."/>
            <person name="Lipski A."/>
            <person name="Kalinowski J."/>
        </authorList>
    </citation>
    <scope>NUCLEOTIDE SEQUENCE [LARGE SCALE GENOMIC DNA]</scope>
    <source>
        <strain evidence="5 6">ST18</strain>
    </source>
</reference>
<evidence type="ECO:0000256" key="3">
    <source>
        <dbReference type="ARBA" id="ARBA00023163"/>
    </source>
</evidence>
<feature type="domain" description="HTH deoR-type" evidence="4">
    <location>
        <begin position="8"/>
        <end position="63"/>
    </location>
</feature>
<dbReference type="InterPro" id="IPR014036">
    <property type="entry name" value="DeoR-like_C"/>
</dbReference>
<name>A0A1L7CTQ1_9CORY</name>
<dbReference type="InterPro" id="IPR050313">
    <property type="entry name" value="Carb_Metab_HTH_regulators"/>
</dbReference>
<proteinExistence type="predicted"/>
<dbReference type="PROSITE" id="PS00894">
    <property type="entry name" value="HTH_DEOR_1"/>
    <property type="match status" value="1"/>
</dbReference>
<keyword evidence="6" id="KW-1185">Reference proteome</keyword>
<sequence length="267" mass="28149">MTKPLTGPEARRAEMVDRINAAGAIRVDQLADLFQVSAMTVHRDLEALDASGQVERVRGGARAVSGQLTERDVAQRRTLNVTAKQRLAEATAELIGEGEVIALDDSTTVEALGPLLVDKAPSAVITHSLGLITYFAHQAPQVPLIGLGGRYVAGTDSFLGQATARQTEELSADVSVVSTTSVRGGGLYHPDEDAALTKAACVRLGRRRILVADASKFGAAGLYFVTGLDAFDDVVVEDDLTDRAAEMLAASGARIHRVPVPTGPDRP</sequence>
<dbReference type="KEGG" id="cfk:CFRA_08010"/>
<accession>A0A1L7CTQ1</accession>
<keyword evidence="1" id="KW-0805">Transcription regulation</keyword>
<dbReference type="Gene3D" id="1.10.10.10">
    <property type="entry name" value="Winged helix-like DNA-binding domain superfamily/Winged helix DNA-binding domain"/>
    <property type="match status" value="1"/>
</dbReference>